<evidence type="ECO:0000256" key="3">
    <source>
        <dbReference type="ARBA" id="ARBA00022428"/>
    </source>
</evidence>
<comment type="pathway">
    <text evidence="2">Quinol/quinone metabolism; menaquinone biosynthesis.</text>
</comment>
<evidence type="ECO:0000313" key="10">
    <source>
        <dbReference type="Proteomes" id="UP000287857"/>
    </source>
</evidence>
<feature type="transmembrane region" description="Helical" evidence="8">
    <location>
        <begin position="145"/>
        <end position="164"/>
    </location>
</feature>
<sequence>MNFKVFAELVELKAKTASIFPFLLGLLYSWYHYQHIYIGNMLLFFISMVLFNMAVDIMDNYMDFHNATDVHDYKHATNIIGREKLSLNLVRTLMWSFIFISAGIGVYLASQTSWIILWLGMFSYAMGIFYSAGPIPLSSLPVGEVTSGLTMGLVIPLICIYLNLYDIVPFNSTLIFDVAILSLPAAFAISNLMLANNTCDLKEDELNERYTLVHYLGKTRAVRLFKILVLASFLFATLGVFLDIMPWSVLFIWLIFPKVWKNTQLYAEKQIKTKTFPLAIKNLALIVFSQTLLFAVGILLNIS</sequence>
<dbReference type="InterPro" id="IPR026046">
    <property type="entry name" value="UBIAD1"/>
</dbReference>
<feature type="transmembrane region" description="Helical" evidence="8">
    <location>
        <begin position="283"/>
        <end position="302"/>
    </location>
</feature>
<dbReference type="PIRSF" id="PIRSF005355">
    <property type="entry name" value="UBIAD1"/>
    <property type="match status" value="1"/>
</dbReference>
<dbReference type="GO" id="GO:0016020">
    <property type="term" value="C:membrane"/>
    <property type="evidence" value="ECO:0007669"/>
    <property type="project" value="UniProtKB-SubCell"/>
</dbReference>
<feature type="transmembrane region" description="Helical" evidence="8">
    <location>
        <begin position="37"/>
        <end position="55"/>
    </location>
</feature>
<dbReference type="GO" id="GO:0042371">
    <property type="term" value="P:vitamin K biosynthetic process"/>
    <property type="evidence" value="ECO:0007669"/>
    <property type="project" value="TreeGrafter"/>
</dbReference>
<dbReference type="RefSeq" id="WP_125984520.1">
    <property type="nucleotide sequence ID" value="NZ_NGJS01000016.1"/>
</dbReference>
<evidence type="ECO:0000256" key="4">
    <source>
        <dbReference type="ARBA" id="ARBA00022679"/>
    </source>
</evidence>
<reference evidence="9 10" key="1">
    <citation type="submission" date="2017-05" db="EMBL/GenBank/DDBJ databases">
        <title>Vagococcus spp. assemblies.</title>
        <authorList>
            <person name="Gulvik C.A."/>
        </authorList>
    </citation>
    <scope>NUCLEOTIDE SEQUENCE [LARGE SCALE GENOMIC DNA]</scope>
    <source>
        <strain evidence="9 10">SS1995</strain>
    </source>
</reference>
<keyword evidence="3" id="KW-0474">Menaquinone biosynthesis</keyword>
<comment type="caution">
    <text evidence="9">The sequence shown here is derived from an EMBL/GenBank/DDBJ whole genome shotgun (WGS) entry which is preliminary data.</text>
</comment>
<dbReference type="AlphaFoldDB" id="A0A429ZV80"/>
<keyword evidence="7 8" id="KW-0472">Membrane</keyword>
<evidence type="ECO:0000256" key="8">
    <source>
        <dbReference type="SAM" id="Phobius"/>
    </source>
</evidence>
<dbReference type="PANTHER" id="PTHR13929">
    <property type="entry name" value="1,4-DIHYDROXY-2-NAPHTHOATE OCTAPRENYLTRANSFERASE"/>
    <property type="match status" value="1"/>
</dbReference>
<dbReference type="CDD" id="cd13962">
    <property type="entry name" value="PT_UbiA_UBIAD1"/>
    <property type="match status" value="1"/>
</dbReference>
<feature type="transmembrane region" description="Helical" evidence="8">
    <location>
        <begin position="115"/>
        <end position="133"/>
    </location>
</feature>
<evidence type="ECO:0000256" key="7">
    <source>
        <dbReference type="ARBA" id="ARBA00023136"/>
    </source>
</evidence>
<dbReference type="EMBL" id="NGJS01000016">
    <property type="protein sequence ID" value="RST97601.1"/>
    <property type="molecule type" value="Genomic_DNA"/>
</dbReference>
<gene>
    <name evidence="9" type="ORF">CBF37_09515</name>
</gene>
<evidence type="ECO:0000256" key="6">
    <source>
        <dbReference type="ARBA" id="ARBA00022989"/>
    </source>
</evidence>
<comment type="subcellular location">
    <subcellularLocation>
        <location evidence="1">Membrane</location>
        <topology evidence="1">Multi-pass membrane protein</topology>
    </subcellularLocation>
</comment>
<evidence type="ECO:0000256" key="2">
    <source>
        <dbReference type="ARBA" id="ARBA00004863"/>
    </source>
</evidence>
<dbReference type="GO" id="GO:0004659">
    <property type="term" value="F:prenyltransferase activity"/>
    <property type="evidence" value="ECO:0007669"/>
    <property type="project" value="InterPro"/>
</dbReference>
<keyword evidence="10" id="KW-1185">Reference proteome</keyword>
<proteinExistence type="predicted"/>
<dbReference type="UniPathway" id="UPA00079"/>
<keyword evidence="4 9" id="KW-0808">Transferase</keyword>
<dbReference type="PANTHER" id="PTHR13929:SF0">
    <property type="entry name" value="UBIA PRENYLTRANSFERASE DOMAIN-CONTAINING PROTEIN 1"/>
    <property type="match status" value="1"/>
</dbReference>
<accession>A0A429ZV80</accession>
<dbReference type="InterPro" id="IPR044878">
    <property type="entry name" value="UbiA_sf"/>
</dbReference>
<evidence type="ECO:0000256" key="5">
    <source>
        <dbReference type="ARBA" id="ARBA00022692"/>
    </source>
</evidence>
<dbReference type="NCBIfam" id="NF004752">
    <property type="entry name" value="PRK06080.1-4"/>
    <property type="match status" value="1"/>
</dbReference>
<dbReference type="GO" id="GO:0009234">
    <property type="term" value="P:menaquinone biosynthetic process"/>
    <property type="evidence" value="ECO:0007669"/>
    <property type="project" value="UniProtKB-UniPathway"/>
</dbReference>
<keyword evidence="5 8" id="KW-0812">Transmembrane</keyword>
<dbReference type="Proteomes" id="UP000287857">
    <property type="component" value="Unassembled WGS sequence"/>
</dbReference>
<dbReference type="OrthoDB" id="9767568at2"/>
<feature type="transmembrane region" description="Helical" evidence="8">
    <location>
        <begin position="92"/>
        <end position="109"/>
    </location>
</feature>
<evidence type="ECO:0000313" key="9">
    <source>
        <dbReference type="EMBL" id="RST97601.1"/>
    </source>
</evidence>
<organism evidence="9 10">
    <name type="scientific">Vagococcus vulneris</name>
    <dbReference type="NCBI Taxonomy" id="1977869"/>
    <lineage>
        <taxon>Bacteria</taxon>
        <taxon>Bacillati</taxon>
        <taxon>Bacillota</taxon>
        <taxon>Bacilli</taxon>
        <taxon>Lactobacillales</taxon>
        <taxon>Enterococcaceae</taxon>
        <taxon>Vagococcus</taxon>
    </lineage>
</organism>
<dbReference type="Pfam" id="PF01040">
    <property type="entry name" value="UbiA"/>
    <property type="match status" value="1"/>
</dbReference>
<dbReference type="Gene3D" id="1.10.357.140">
    <property type="entry name" value="UbiA prenyltransferase"/>
    <property type="match status" value="1"/>
</dbReference>
<evidence type="ECO:0000256" key="1">
    <source>
        <dbReference type="ARBA" id="ARBA00004141"/>
    </source>
</evidence>
<name>A0A429ZV80_9ENTE</name>
<dbReference type="InterPro" id="IPR000537">
    <property type="entry name" value="UbiA_prenyltransferase"/>
</dbReference>
<keyword evidence="6 8" id="KW-1133">Transmembrane helix</keyword>
<feature type="transmembrane region" description="Helical" evidence="8">
    <location>
        <begin position="227"/>
        <end position="256"/>
    </location>
</feature>
<feature type="transmembrane region" description="Helical" evidence="8">
    <location>
        <begin position="170"/>
        <end position="194"/>
    </location>
</feature>
<protein>
    <submittedName>
        <fullName evidence="9">1,4-dihydroxy-2-naphthoate polyprenyltransferase</fullName>
    </submittedName>
</protein>